<comment type="pathway">
    <text evidence="2">Protein modification; protein ubiquitination.</text>
</comment>
<dbReference type="Gene3D" id="2.60.40.150">
    <property type="entry name" value="C2 domain"/>
    <property type="match status" value="1"/>
</dbReference>
<dbReference type="InterPro" id="IPR035983">
    <property type="entry name" value="Hect_E3_ubiquitin_ligase"/>
</dbReference>
<dbReference type="PANTHER" id="PTHR11254:SF282">
    <property type="entry name" value="E3 UBIQUITIN-PROTEIN LIGASE NEDD4"/>
    <property type="match status" value="1"/>
</dbReference>
<feature type="compositionally biased region" description="Basic and acidic residues" evidence="7">
    <location>
        <begin position="65"/>
        <end position="74"/>
    </location>
</feature>
<feature type="domain" description="WW" evidence="8">
    <location>
        <begin position="794"/>
        <end position="827"/>
    </location>
</feature>
<feature type="region of interest" description="Disordered" evidence="7">
    <location>
        <begin position="632"/>
        <end position="663"/>
    </location>
</feature>
<dbReference type="SMART" id="SM00119">
    <property type="entry name" value="HECTc"/>
    <property type="match status" value="1"/>
</dbReference>
<evidence type="ECO:0000256" key="4">
    <source>
        <dbReference type="ARBA" id="ARBA00022679"/>
    </source>
</evidence>
<feature type="domain" description="HECT" evidence="9">
    <location>
        <begin position="889"/>
        <end position="1223"/>
    </location>
</feature>
<feature type="compositionally biased region" description="Basic and acidic residues" evidence="7">
    <location>
        <begin position="648"/>
        <end position="663"/>
    </location>
</feature>
<accession>A0ABM2X505</accession>
<dbReference type="SUPFAM" id="SSF56204">
    <property type="entry name" value="Hect, E3 ligase catalytic domain"/>
    <property type="match status" value="1"/>
</dbReference>
<dbReference type="GeneID" id="101841351"/>
<keyword evidence="4" id="KW-0808">Transferase</keyword>
<keyword evidence="5 6" id="KW-0833">Ubl conjugation pathway</keyword>
<dbReference type="Proteomes" id="UP000886700">
    <property type="component" value="Unplaced"/>
</dbReference>
<evidence type="ECO:0000256" key="2">
    <source>
        <dbReference type="ARBA" id="ARBA00004906"/>
    </source>
</evidence>
<dbReference type="InterPro" id="IPR050409">
    <property type="entry name" value="E3_ubiq-protein_ligase"/>
</dbReference>
<dbReference type="CDD" id="cd00201">
    <property type="entry name" value="WW"/>
    <property type="match status" value="3"/>
</dbReference>
<evidence type="ECO:0000313" key="11">
    <source>
        <dbReference type="RefSeq" id="XP_040595933.1"/>
    </source>
</evidence>
<feature type="region of interest" description="Disordered" evidence="7">
    <location>
        <begin position="697"/>
        <end position="716"/>
    </location>
</feature>
<dbReference type="EC" id="2.3.2.26" evidence="3"/>
<feature type="region of interest" description="Disordered" evidence="7">
    <location>
        <begin position="57"/>
        <end position="76"/>
    </location>
</feature>
<evidence type="ECO:0000313" key="10">
    <source>
        <dbReference type="Proteomes" id="UP000886700"/>
    </source>
</evidence>
<gene>
    <name evidence="11" type="primary">Nedd4</name>
</gene>
<dbReference type="Pfam" id="PF00397">
    <property type="entry name" value="WW"/>
    <property type="match status" value="3"/>
</dbReference>
<feature type="domain" description="WW" evidence="8">
    <location>
        <begin position="738"/>
        <end position="771"/>
    </location>
</feature>
<dbReference type="Pfam" id="PF00632">
    <property type="entry name" value="HECT"/>
    <property type="match status" value="1"/>
</dbReference>
<evidence type="ECO:0000256" key="7">
    <source>
        <dbReference type="SAM" id="MobiDB-lite"/>
    </source>
</evidence>
<dbReference type="PROSITE" id="PS50237">
    <property type="entry name" value="HECT"/>
    <property type="match status" value="1"/>
</dbReference>
<feature type="active site" description="Glycyl thioester intermediate" evidence="6">
    <location>
        <position position="1191"/>
    </location>
</feature>
<dbReference type="Gene3D" id="3.30.2410.10">
    <property type="entry name" value="Hect, E3 ligase catalytic domain"/>
    <property type="match status" value="1"/>
</dbReference>
<feature type="compositionally biased region" description="Polar residues" evidence="7">
    <location>
        <begin position="702"/>
        <end position="716"/>
    </location>
</feature>
<proteinExistence type="predicted"/>
<dbReference type="InterPro" id="IPR000569">
    <property type="entry name" value="HECT_dom"/>
</dbReference>
<dbReference type="InterPro" id="IPR035892">
    <property type="entry name" value="C2_domain_sf"/>
</dbReference>
<sequence>MAQSLRLHFAARRSKTYPLSEPSGDDLESHVNTHGKRPPQISVASVVQMRLTPRQTPLAPWIEQRSSESSDKKSSCLQISLQPRYGGDLPSSTVVADRDDTPFTCVLKDGICSSTGVDSELPSASDGSLLGTSTVYNGSVSNFSASDNGSYSSSGSDYGSCASITSGGSYTSSVVSDSSGYETIFSGNLPSDSTSNRSVPVSTTPCEVTCRSPSGLPFAQEDLDRGVETMKLPVSRNAKVPLKRCTSLVIFPRSPSNTPPASPTSRGAYQTSHQLVVSSTETAHHEDGTGTKGFLSTAVNGLRLSKMVCTPGEVRDVRPLHVKGSLQNKIVISNNRPKHTVCEKLPEAFSCVSVHLTQQKPTVSGSENSHGGCISERSELQLQPDLDHSILTQSTSPCLPTTPDMDYHINVRGELERPNSQISNSHAALQRSVSLGGTYPNVSCLSSLKHSCSKGGPSQFLIKFASGNDGKVDSLCREKAWASELCSKTRDDFLGQVDVPLYPLPTENPRMERPYTFKDFVLHPRSHKSRVKGYLRLKMTYLPKSTGSDDENADQAEELEPGWVVLDQPDAATHLQHPPEPSPLPPGWEERQDVLGRTYYVNHDSRRTQWKRPSPEDDLSDAENGNIQLQAQRAFTTRRQISEDVDSADNRESPENWEIVRDDDNAVYSGQAIQSPPAGQVDVQVRLAEELDTRLTMYGNPATGQPVTSSNHSGRSGSLQACIFEEQPALPVLLPTSSGLPPGWEEKQDERGRSYYVDHNSRTTTWAKPTMQDDPRSKIPAHLRAKTPVDNDLGPLPPGWEERTHTDGRVFYINHNTKKTQWEDPRTQNTQNLATTGPAVPYSRDYKRKYEFFRRKLKKQNDIPNKFEMKLRRANVLEDSYRRIMGVKKADFLKARLWIEFDGEKGLDYGGVAREWFFLISKEMFNPYYGLFEYSATDNYTLQINPNSGLCNEDHLSYFKFIGRVAGMAVYHGKLLDGFFIRPFYKMMLQKLITLHDMESVDSEYYSSLRWILENDPTELDLRFIIDEELFGQTHQHELKTGGSEIVVTNKNKKEYIYLVIQWRFVNRIQKQMAAFKEGFFELIPQDLIKIFDENELELLMCGLGDVDVSDWKEHTKYKNGYSMNHQVIHWFWKAVLMMDSEKRIRLLQFVTGTSRVPMNGFAELYGSNGPQSFTVEQWGTPDKLPRAHTCFNRLDLPPYESFEELWDKLQMAIENTQGFDGVD</sequence>
<evidence type="ECO:0000259" key="9">
    <source>
        <dbReference type="PROSITE" id="PS50237"/>
    </source>
</evidence>
<organism evidence="10 11">
    <name type="scientific">Mesocricetus auratus</name>
    <name type="common">Golden hamster</name>
    <dbReference type="NCBI Taxonomy" id="10036"/>
    <lineage>
        <taxon>Eukaryota</taxon>
        <taxon>Metazoa</taxon>
        <taxon>Chordata</taxon>
        <taxon>Craniata</taxon>
        <taxon>Vertebrata</taxon>
        <taxon>Euteleostomi</taxon>
        <taxon>Mammalia</taxon>
        <taxon>Eutheria</taxon>
        <taxon>Euarchontoglires</taxon>
        <taxon>Glires</taxon>
        <taxon>Rodentia</taxon>
        <taxon>Myomorpha</taxon>
        <taxon>Muroidea</taxon>
        <taxon>Cricetidae</taxon>
        <taxon>Cricetinae</taxon>
        <taxon>Mesocricetus</taxon>
    </lineage>
</organism>
<reference evidence="11" key="1">
    <citation type="submission" date="2025-08" db="UniProtKB">
        <authorList>
            <consortium name="RefSeq"/>
        </authorList>
    </citation>
    <scope>IDENTIFICATION</scope>
    <source>
        <tissue evidence="11">Liver</tissue>
    </source>
</reference>
<name>A0ABM2X505_MESAU</name>
<dbReference type="Gene3D" id="2.20.70.10">
    <property type="match status" value="2"/>
</dbReference>
<dbReference type="RefSeq" id="XP_040595933.1">
    <property type="nucleotide sequence ID" value="XM_040739999.1"/>
</dbReference>
<comment type="catalytic activity">
    <reaction evidence="1">
        <text>S-ubiquitinyl-[E2 ubiquitin-conjugating enzyme]-L-cysteine + [acceptor protein]-L-lysine = [E2 ubiquitin-conjugating enzyme]-L-cysteine + N(6)-ubiquitinyl-[acceptor protein]-L-lysine.</text>
        <dbReference type="EC" id="2.3.2.26"/>
    </reaction>
</comment>
<feature type="region of interest" description="Disordered" evidence="7">
    <location>
        <begin position="16"/>
        <end position="38"/>
    </location>
</feature>
<dbReference type="SUPFAM" id="SSF51045">
    <property type="entry name" value="WW domain"/>
    <property type="match status" value="3"/>
</dbReference>
<protein>
    <recommendedName>
        <fullName evidence="3">HECT-type E3 ubiquitin transferase</fullName>
        <ecNumber evidence="3">2.3.2.26</ecNumber>
    </recommendedName>
</protein>
<dbReference type="InterPro" id="IPR036020">
    <property type="entry name" value="WW_dom_sf"/>
</dbReference>
<dbReference type="Gene3D" id="3.30.2160.10">
    <property type="entry name" value="Hect, E3 ligase catalytic domain"/>
    <property type="match status" value="1"/>
</dbReference>
<dbReference type="PANTHER" id="PTHR11254">
    <property type="entry name" value="HECT DOMAIN UBIQUITIN-PROTEIN LIGASE"/>
    <property type="match status" value="1"/>
</dbReference>
<dbReference type="InterPro" id="IPR001202">
    <property type="entry name" value="WW_dom"/>
</dbReference>
<feature type="domain" description="WW" evidence="8">
    <location>
        <begin position="582"/>
        <end position="615"/>
    </location>
</feature>
<evidence type="ECO:0000256" key="3">
    <source>
        <dbReference type="ARBA" id="ARBA00012485"/>
    </source>
</evidence>
<evidence type="ECO:0000256" key="6">
    <source>
        <dbReference type="PROSITE-ProRule" id="PRU00104"/>
    </source>
</evidence>
<dbReference type="PROSITE" id="PS01159">
    <property type="entry name" value="WW_DOMAIN_1"/>
    <property type="match status" value="3"/>
</dbReference>
<dbReference type="Gene3D" id="3.90.1750.10">
    <property type="entry name" value="Hect, E3 ligase catalytic domains"/>
    <property type="match status" value="1"/>
</dbReference>
<evidence type="ECO:0000256" key="1">
    <source>
        <dbReference type="ARBA" id="ARBA00000885"/>
    </source>
</evidence>
<dbReference type="CDD" id="cd00078">
    <property type="entry name" value="HECTc"/>
    <property type="match status" value="1"/>
</dbReference>
<evidence type="ECO:0000256" key="5">
    <source>
        <dbReference type="ARBA" id="ARBA00022786"/>
    </source>
</evidence>
<evidence type="ECO:0000259" key="8">
    <source>
        <dbReference type="PROSITE" id="PS50020"/>
    </source>
</evidence>
<dbReference type="PROSITE" id="PS50020">
    <property type="entry name" value="WW_DOMAIN_2"/>
    <property type="match status" value="3"/>
</dbReference>
<keyword evidence="10" id="KW-1185">Reference proteome</keyword>
<dbReference type="SMART" id="SM00456">
    <property type="entry name" value="WW"/>
    <property type="match status" value="3"/>
</dbReference>